<organism evidence="6 7">
    <name type="scientific">Kitasatospora kifunensis</name>
    <name type="common">Streptomyces kifunensis</name>
    <dbReference type="NCBI Taxonomy" id="58351"/>
    <lineage>
        <taxon>Bacteria</taxon>
        <taxon>Bacillati</taxon>
        <taxon>Actinomycetota</taxon>
        <taxon>Actinomycetes</taxon>
        <taxon>Kitasatosporales</taxon>
        <taxon>Streptomycetaceae</taxon>
        <taxon>Kitasatospora</taxon>
    </lineage>
</organism>
<comment type="similarity">
    <text evidence="1">Belongs to the peptidase S1C family.</text>
</comment>
<evidence type="ECO:0000256" key="4">
    <source>
        <dbReference type="SAM" id="MobiDB-lite"/>
    </source>
</evidence>
<keyword evidence="5" id="KW-0812">Transmembrane</keyword>
<dbReference type="Proteomes" id="UP000540506">
    <property type="component" value="Unassembled WGS sequence"/>
</dbReference>
<keyword evidence="3 6" id="KW-0378">Hydrolase</keyword>
<name>A0A7W7R2W7_KITKI</name>
<feature type="transmembrane region" description="Helical" evidence="5">
    <location>
        <begin position="93"/>
        <end position="115"/>
    </location>
</feature>
<dbReference type="AlphaFoldDB" id="A0A7W7R2W7"/>
<dbReference type="GO" id="GO:0004252">
    <property type="term" value="F:serine-type endopeptidase activity"/>
    <property type="evidence" value="ECO:0007669"/>
    <property type="project" value="InterPro"/>
</dbReference>
<feature type="region of interest" description="Disordered" evidence="4">
    <location>
        <begin position="115"/>
        <end position="135"/>
    </location>
</feature>
<dbReference type="PANTHER" id="PTHR43343:SF3">
    <property type="entry name" value="PROTEASE DO-LIKE 8, CHLOROPLASTIC"/>
    <property type="match status" value="1"/>
</dbReference>
<evidence type="ECO:0000256" key="1">
    <source>
        <dbReference type="ARBA" id="ARBA00010541"/>
    </source>
</evidence>
<sequence length="382" mass="37466">MSDEYRTTADESGYPLPPKPAGAPTAHQEYPVTPGYPGSYASDTAYAGDDYPGEGAGGGQPPYYGPPPTLPGSTPEPGGPGHKARNGFLRGRLALVTAVAAVAAVLGGLAGGAVAGSQHSSTTASSTTLVSPVSAKSDGTPDVAAIAATLSPSVVQITVQTNTGTATGTGVILTANGQILTNYHVISSAVSEGGTITVMYQNGSKTSATVTGSDKSMDVAVITASNASGLTPVAFGDSDAIAVGDPVVAIGNPDGLTGTVTSGIISAKNRQVTVQVDETTTRGNGGFGYPYFPGYGGNSPATNSSSTATYSALQTDAALNPGNSGGPLINSAGQVIGINSAMYSGSGSSSSSSQAGSVGLGFAIPINAVKQVLPQMQAGQTL</sequence>
<accession>A0A7W7R2W7</accession>
<dbReference type="InterPro" id="IPR009003">
    <property type="entry name" value="Peptidase_S1_PA"/>
</dbReference>
<evidence type="ECO:0000313" key="7">
    <source>
        <dbReference type="Proteomes" id="UP000540506"/>
    </source>
</evidence>
<evidence type="ECO:0000256" key="5">
    <source>
        <dbReference type="SAM" id="Phobius"/>
    </source>
</evidence>
<keyword evidence="7" id="KW-1185">Reference proteome</keyword>
<dbReference type="EC" id="3.4.21.-" evidence="6"/>
<dbReference type="PRINTS" id="PR00834">
    <property type="entry name" value="PROTEASES2C"/>
</dbReference>
<dbReference type="InterPro" id="IPR043504">
    <property type="entry name" value="Peptidase_S1_PA_chymotrypsin"/>
</dbReference>
<dbReference type="InterPro" id="IPR001940">
    <property type="entry name" value="Peptidase_S1C"/>
</dbReference>
<reference evidence="6 7" key="1">
    <citation type="submission" date="2020-08" db="EMBL/GenBank/DDBJ databases">
        <title>Sequencing the genomes of 1000 actinobacteria strains.</title>
        <authorList>
            <person name="Klenk H.-P."/>
        </authorList>
    </citation>
    <scope>NUCLEOTIDE SEQUENCE [LARGE SCALE GENOMIC DNA]</scope>
    <source>
        <strain evidence="6 7">DSM 41654</strain>
    </source>
</reference>
<evidence type="ECO:0000313" key="6">
    <source>
        <dbReference type="EMBL" id="MBB4924184.1"/>
    </source>
</evidence>
<proteinExistence type="inferred from homology"/>
<dbReference type="SUPFAM" id="SSF50494">
    <property type="entry name" value="Trypsin-like serine proteases"/>
    <property type="match status" value="1"/>
</dbReference>
<keyword evidence="5" id="KW-0472">Membrane</keyword>
<feature type="compositionally biased region" description="Low complexity" evidence="4">
    <location>
        <begin position="120"/>
        <end position="135"/>
    </location>
</feature>
<keyword evidence="2 6" id="KW-0645">Protease</keyword>
<evidence type="ECO:0000256" key="3">
    <source>
        <dbReference type="ARBA" id="ARBA00022801"/>
    </source>
</evidence>
<evidence type="ECO:0000256" key="2">
    <source>
        <dbReference type="ARBA" id="ARBA00022670"/>
    </source>
</evidence>
<dbReference type="EMBL" id="JACHJV010000001">
    <property type="protein sequence ID" value="MBB4924184.1"/>
    <property type="molecule type" value="Genomic_DNA"/>
</dbReference>
<dbReference type="GO" id="GO:0006508">
    <property type="term" value="P:proteolysis"/>
    <property type="evidence" value="ECO:0007669"/>
    <property type="project" value="UniProtKB-KW"/>
</dbReference>
<comment type="caution">
    <text evidence="6">The sequence shown here is derived from an EMBL/GenBank/DDBJ whole genome shotgun (WGS) entry which is preliminary data.</text>
</comment>
<dbReference type="Pfam" id="PF13365">
    <property type="entry name" value="Trypsin_2"/>
    <property type="match status" value="1"/>
</dbReference>
<dbReference type="PANTHER" id="PTHR43343">
    <property type="entry name" value="PEPTIDASE S12"/>
    <property type="match status" value="1"/>
</dbReference>
<protein>
    <submittedName>
        <fullName evidence="6">Putative serine protease PepD</fullName>
        <ecNumber evidence="6">3.4.21.-</ecNumber>
    </submittedName>
</protein>
<dbReference type="RefSeq" id="WP_246559988.1">
    <property type="nucleotide sequence ID" value="NZ_JACHJV010000001.1"/>
</dbReference>
<gene>
    <name evidence="6" type="ORF">FHR34_003177</name>
</gene>
<feature type="region of interest" description="Disordered" evidence="4">
    <location>
        <begin position="1"/>
        <end position="85"/>
    </location>
</feature>
<dbReference type="InterPro" id="IPR051201">
    <property type="entry name" value="Chloro_Bact_Ser_Proteases"/>
</dbReference>
<keyword evidence="5" id="KW-1133">Transmembrane helix</keyword>
<dbReference type="Gene3D" id="2.40.10.10">
    <property type="entry name" value="Trypsin-like serine proteases"/>
    <property type="match status" value="2"/>
</dbReference>